<evidence type="ECO:0000313" key="5">
    <source>
        <dbReference type="Proteomes" id="UP000578819"/>
    </source>
</evidence>
<gene>
    <name evidence="4" type="ORF">FHR38_006113</name>
</gene>
<accession>A0A7W7SWP7</accession>
<feature type="region of interest" description="Disordered" evidence="2">
    <location>
        <begin position="193"/>
        <end position="213"/>
    </location>
</feature>
<keyword evidence="1" id="KW-0863">Zinc-finger</keyword>
<dbReference type="EMBL" id="JACHJW010000001">
    <property type="protein sequence ID" value="MBB4962380.1"/>
    <property type="molecule type" value="Genomic_DNA"/>
</dbReference>
<keyword evidence="1" id="KW-0479">Metal-binding</keyword>
<keyword evidence="1" id="KW-0862">Zinc</keyword>
<comment type="caution">
    <text evidence="4">The sequence shown here is derived from an EMBL/GenBank/DDBJ whole genome shotgun (WGS) entry which is preliminary data.</text>
</comment>
<dbReference type="AlphaFoldDB" id="A0A7W7SWP7"/>
<dbReference type="PANTHER" id="PTHR38133">
    <property type="entry name" value="SLR1429 PROTEIN"/>
    <property type="match status" value="1"/>
</dbReference>
<dbReference type="GO" id="GO:0008270">
    <property type="term" value="F:zinc ion binding"/>
    <property type="evidence" value="ECO:0007669"/>
    <property type="project" value="UniProtKB-KW"/>
</dbReference>
<dbReference type="Proteomes" id="UP000578819">
    <property type="component" value="Unassembled WGS sequence"/>
</dbReference>
<feature type="domain" description="SWIM-type" evidence="3">
    <location>
        <begin position="131"/>
        <end position="161"/>
    </location>
</feature>
<keyword evidence="5" id="KW-1185">Reference proteome</keyword>
<evidence type="ECO:0000259" key="3">
    <source>
        <dbReference type="PROSITE" id="PS50966"/>
    </source>
</evidence>
<evidence type="ECO:0000256" key="1">
    <source>
        <dbReference type="PROSITE-ProRule" id="PRU00325"/>
    </source>
</evidence>
<evidence type="ECO:0000313" key="4">
    <source>
        <dbReference type="EMBL" id="MBB4962380.1"/>
    </source>
</evidence>
<evidence type="ECO:0000256" key="2">
    <source>
        <dbReference type="SAM" id="MobiDB-lite"/>
    </source>
</evidence>
<dbReference type="PANTHER" id="PTHR38133:SF1">
    <property type="entry name" value="SLR1429 PROTEIN"/>
    <property type="match status" value="1"/>
</dbReference>
<dbReference type="Pfam" id="PF04434">
    <property type="entry name" value="SWIM"/>
    <property type="match status" value="1"/>
</dbReference>
<dbReference type="PROSITE" id="PS50966">
    <property type="entry name" value="ZF_SWIM"/>
    <property type="match status" value="1"/>
</dbReference>
<organism evidence="4 5">
    <name type="scientific">Micromonospora polyrhachis</name>
    <dbReference type="NCBI Taxonomy" id="1282883"/>
    <lineage>
        <taxon>Bacteria</taxon>
        <taxon>Bacillati</taxon>
        <taxon>Actinomycetota</taxon>
        <taxon>Actinomycetes</taxon>
        <taxon>Micromonosporales</taxon>
        <taxon>Micromonosporaceae</taxon>
        <taxon>Micromonospora</taxon>
    </lineage>
</organism>
<dbReference type="InterPro" id="IPR007527">
    <property type="entry name" value="Znf_SWIM"/>
</dbReference>
<protein>
    <submittedName>
        <fullName evidence="4">Putative Zn finger protein</fullName>
    </submittedName>
</protein>
<dbReference type="RefSeq" id="WP_184538551.1">
    <property type="nucleotide sequence ID" value="NZ_JACHJW010000001.1"/>
</dbReference>
<name>A0A7W7SWP7_9ACTN</name>
<reference evidence="4 5" key="1">
    <citation type="submission" date="2020-08" db="EMBL/GenBank/DDBJ databases">
        <title>Sequencing the genomes of 1000 actinobacteria strains.</title>
        <authorList>
            <person name="Klenk H.-P."/>
        </authorList>
    </citation>
    <scope>NUCLEOTIDE SEQUENCE [LARGE SCALE GENOMIC DNA]</scope>
    <source>
        <strain evidence="4 5">DSM 45886</strain>
    </source>
</reference>
<sequence length="421" mass="45327">MSTFDDGLVRGFPAFPPTGRGGRRARTWWGTAWVRALEDTALDREPLRQGRRYAGSGRVRAITVSPGRIAALVHDTTEDVDYQTRVRVEPLTDAEWDRFLDEVAGRAGYVAALLDREMPCELVAAADDAGVRLLGDLHPDCDCPDWEFPCRHAAALCYQVSWLLDADPFVLLLIRGRSEQQVRDAVRRRSVRVGQTTAAPAGADTDGGAAGRDVGSGTPALEAYARPVSSLPVDPPAPTGGGTWPGVPAAPGVEPAALRMLAVDASARAGQLLDWNGIGNPPGETDLWRESVRLAASYPDAAVSARLCRAGGWVPVDLARAARAWEYGGAAGLDVLETPVSPPRAVLARAATVLARGWDGEDSPEVTVWRNRWTLPGRGVQVRYGQDGRWYPYREEQPGDWWPAGTARPDPAAAFAELLDG</sequence>
<proteinExistence type="predicted"/>